<comment type="caution">
    <text evidence="1">The sequence shown here is derived from an EMBL/GenBank/DDBJ whole genome shotgun (WGS) entry which is preliminary data.</text>
</comment>
<evidence type="ECO:0000313" key="2">
    <source>
        <dbReference type="Proteomes" id="UP000192769"/>
    </source>
</evidence>
<accession>A0A1V9DI36</accession>
<dbReference type="AlphaFoldDB" id="A0A1V9DI36"/>
<reference evidence="1 2" key="1">
    <citation type="submission" date="2017-02" db="EMBL/GenBank/DDBJ databases">
        <title>Whole genome shotgun sequence of Pantoea agglomerans strain AS1 isolated from a cycad, Zamia floridana in Central Florida, USA.</title>
        <authorList>
            <person name="Lata P."/>
            <person name="Govindarajan S."/>
            <person name="Qi F."/>
            <person name="Li J.-L."/>
            <person name="Maurya S.K."/>
            <person name="Sahoo M.K."/>
        </authorList>
    </citation>
    <scope>NUCLEOTIDE SEQUENCE [LARGE SCALE GENOMIC DNA]</scope>
    <source>
        <strain evidence="1 2">AS1</strain>
    </source>
</reference>
<dbReference type="OrthoDB" id="6540183at2"/>
<name>A0A1V9DI36_9GAMM</name>
<dbReference type="RefSeq" id="WP_081139205.1">
    <property type="nucleotide sequence ID" value="NZ_MWUE01000016.1"/>
</dbReference>
<evidence type="ECO:0000313" key="1">
    <source>
        <dbReference type="EMBL" id="OQP33496.1"/>
    </source>
</evidence>
<dbReference type="EMBL" id="MWUE01000016">
    <property type="protein sequence ID" value="OQP33496.1"/>
    <property type="molecule type" value="Genomic_DNA"/>
</dbReference>
<keyword evidence="2" id="KW-1185">Reference proteome</keyword>
<organism evidence="1 2">
    <name type="scientific">Pantoea latae</name>
    <dbReference type="NCBI Taxonomy" id="1964541"/>
    <lineage>
        <taxon>Bacteria</taxon>
        <taxon>Pseudomonadati</taxon>
        <taxon>Pseudomonadota</taxon>
        <taxon>Gammaproteobacteria</taxon>
        <taxon>Enterobacterales</taxon>
        <taxon>Erwiniaceae</taxon>
        <taxon>Pantoea</taxon>
    </lineage>
</organism>
<proteinExistence type="predicted"/>
<protein>
    <recommendedName>
        <fullName evidence="3">Fumarase D</fullName>
    </recommendedName>
</protein>
<evidence type="ECO:0008006" key="3">
    <source>
        <dbReference type="Google" id="ProtNLM"/>
    </source>
</evidence>
<dbReference type="Proteomes" id="UP000192769">
    <property type="component" value="Unassembled WGS sequence"/>
</dbReference>
<gene>
    <name evidence="1" type="ORF">B2J69_10525</name>
</gene>
<sequence length="70" mass="7515">MSNIAQGSHEDVLKIVGRAVLTLHVHGESLSADKVVSMIGCYAENAEQNQQPLFALAMEMMTAEKLAKSA</sequence>